<evidence type="ECO:0000256" key="1">
    <source>
        <dbReference type="SAM" id="Phobius"/>
    </source>
</evidence>
<protein>
    <submittedName>
        <fullName evidence="3">Glycosyltransferase family 2 protein</fullName>
        <ecNumber evidence="3">2.4.-.-</ecNumber>
    </submittedName>
</protein>
<dbReference type="RefSeq" id="WP_261973572.1">
    <property type="nucleotide sequence ID" value="NZ_CP103460.1"/>
</dbReference>
<dbReference type="PANTHER" id="PTHR22916:SF3">
    <property type="entry name" value="UDP-GLCNAC:BETAGAL BETA-1,3-N-ACETYLGLUCOSAMINYLTRANSFERASE-LIKE PROTEIN 1"/>
    <property type="match status" value="1"/>
</dbReference>
<reference evidence="3 4" key="1">
    <citation type="journal article" date="2014" name="Int. J. Syst. Evol. Microbiol.">
        <title>Complete genome sequence of Corynebacterium casei LMG S-19264T (=DSM 44701T), isolated from a smear-ripened cheese.</title>
        <authorList>
            <consortium name="US DOE Joint Genome Institute (JGI-PGF)"/>
            <person name="Walter F."/>
            <person name="Albersmeier A."/>
            <person name="Kalinowski J."/>
            <person name="Ruckert C."/>
        </authorList>
    </citation>
    <scope>NUCLEOTIDE SEQUENCE [LARGE SCALE GENOMIC DNA]</scope>
    <source>
        <strain evidence="3 4">CECT 8670</strain>
    </source>
</reference>
<keyword evidence="1" id="KW-0812">Transmembrane</keyword>
<evidence type="ECO:0000313" key="3">
    <source>
        <dbReference type="EMBL" id="MDN3618926.1"/>
    </source>
</evidence>
<keyword evidence="3" id="KW-0328">Glycosyltransferase</keyword>
<organism evidence="3 4">
    <name type="scientific">Polaribacter sejongensis</name>
    <dbReference type="NCBI Taxonomy" id="985043"/>
    <lineage>
        <taxon>Bacteria</taxon>
        <taxon>Pseudomonadati</taxon>
        <taxon>Bacteroidota</taxon>
        <taxon>Flavobacteriia</taxon>
        <taxon>Flavobacteriales</taxon>
        <taxon>Flavobacteriaceae</taxon>
    </lineage>
</organism>
<feature type="domain" description="Glycosyltransferase 2-like" evidence="2">
    <location>
        <begin position="8"/>
        <end position="134"/>
    </location>
</feature>
<dbReference type="Pfam" id="PF00535">
    <property type="entry name" value="Glycos_transf_2"/>
    <property type="match status" value="1"/>
</dbReference>
<gene>
    <name evidence="3" type="ORF">QWY81_05570</name>
</gene>
<evidence type="ECO:0000313" key="4">
    <source>
        <dbReference type="Proteomes" id="UP001228636"/>
    </source>
</evidence>
<comment type="caution">
    <text evidence="3">The sequence shown here is derived from an EMBL/GenBank/DDBJ whole genome shotgun (WGS) entry which is preliminary data.</text>
</comment>
<evidence type="ECO:0000259" key="2">
    <source>
        <dbReference type="Pfam" id="PF00535"/>
    </source>
</evidence>
<name>A0AAJ1VFT6_9FLAO</name>
<dbReference type="EC" id="2.4.-.-" evidence="3"/>
<dbReference type="InterPro" id="IPR001173">
    <property type="entry name" value="Glyco_trans_2-like"/>
</dbReference>
<feature type="transmembrane region" description="Helical" evidence="1">
    <location>
        <begin position="225"/>
        <end position="243"/>
    </location>
</feature>
<dbReference type="Gene3D" id="3.90.550.10">
    <property type="entry name" value="Spore Coat Polysaccharide Biosynthesis Protein SpsA, Chain A"/>
    <property type="match status" value="1"/>
</dbReference>
<dbReference type="GO" id="GO:0016758">
    <property type="term" value="F:hexosyltransferase activity"/>
    <property type="evidence" value="ECO:0007669"/>
    <property type="project" value="UniProtKB-ARBA"/>
</dbReference>
<proteinExistence type="predicted"/>
<dbReference type="CDD" id="cd00761">
    <property type="entry name" value="Glyco_tranf_GTA_type"/>
    <property type="match status" value="1"/>
</dbReference>
<keyword evidence="1" id="KW-0472">Membrane</keyword>
<keyword evidence="3" id="KW-0808">Transferase</keyword>
<dbReference type="InterPro" id="IPR029044">
    <property type="entry name" value="Nucleotide-diphossugar_trans"/>
</dbReference>
<dbReference type="AlphaFoldDB" id="A0AAJ1VFT6"/>
<dbReference type="Proteomes" id="UP001228636">
    <property type="component" value="Unassembled WGS sequence"/>
</dbReference>
<sequence>MKEKSLVSIITPCYNSEKYILDTITSVLKQTHQNWELLITDDGSNDKSVEIINKLKKEDSRIKLFKIKNSGPAVARNLSIQKAKGVYMSFLDSDDLWYPNFLERSIEECKKSEGFVCASYEMKNDSMEEVYPVLKVPIKVDYDSILKTNTISCLTAFIDIEKLGKEYMPNIKYRQDMGLWLTYLKKVNFCYGIVETLAVYRIRDKSHSRNKFKLLWPQFQFYRNISRLSVISSLYYLLIWSYYGMKKYR</sequence>
<accession>A0AAJ1VFT6</accession>
<dbReference type="PANTHER" id="PTHR22916">
    <property type="entry name" value="GLYCOSYLTRANSFERASE"/>
    <property type="match status" value="1"/>
</dbReference>
<dbReference type="EMBL" id="JAUFQH010000004">
    <property type="protein sequence ID" value="MDN3618926.1"/>
    <property type="molecule type" value="Genomic_DNA"/>
</dbReference>
<keyword evidence="1" id="KW-1133">Transmembrane helix</keyword>
<dbReference type="SUPFAM" id="SSF53448">
    <property type="entry name" value="Nucleotide-diphospho-sugar transferases"/>
    <property type="match status" value="1"/>
</dbReference>